<dbReference type="Proteomes" id="UP000005459">
    <property type="component" value="Unassembled WGS sequence"/>
</dbReference>
<dbReference type="PROSITE" id="PS51318">
    <property type="entry name" value="TAT"/>
    <property type="match status" value="1"/>
</dbReference>
<protein>
    <recommendedName>
        <fullName evidence="3">beta-lactamase</fullName>
        <ecNumber evidence="3">3.5.2.6</ecNumber>
    </recommendedName>
    <alternativeName>
        <fullName evidence="4">Penicillinase</fullName>
    </alternativeName>
</protein>
<dbReference type="GO" id="GO:0030655">
    <property type="term" value="P:beta-lactam antibiotic catabolic process"/>
    <property type="evidence" value="ECO:0007669"/>
    <property type="project" value="InterPro"/>
</dbReference>
<dbReference type="EC" id="3.5.2.6" evidence="3"/>
<dbReference type="eggNOG" id="COG2367">
    <property type="taxonomic scope" value="Bacteria"/>
</dbReference>
<accession>F9UBT7</accession>
<evidence type="ECO:0000256" key="4">
    <source>
        <dbReference type="ARBA" id="ARBA00030171"/>
    </source>
</evidence>
<dbReference type="InterPro" id="IPR045155">
    <property type="entry name" value="Beta-lactam_cat"/>
</dbReference>
<evidence type="ECO:0000256" key="3">
    <source>
        <dbReference type="ARBA" id="ARBA00012865"/>
    </source>
</evidence>
<dbReference type="GO" id="GO:0008800">
    <property type="term" value="F:beta-lactamase activity"/>
    <property type="evidence" value="ECO:0007669"/>
    <property type="project" value="UniProtKB-EC"/>
</dbReference>
<proteinExistence type="inferred from homology"/>
<reference evidence="6 7" key="1">
    <citation type="submission" date="2011-06" db="EMBL/GenBank/DDBJ databases">
        <title>The draft genome of Thiocapsa marina 5811.</title>
        <authorList>
            <consortium name="US DOE Joint Genome Institute (JGI-PGF)"/>
            <person name="Lucas S."/>
            <person name="Han J."/>
            <person name="Cheng J.-F."/>
            <person name="Goodwin L."/>
            <person name="Pitluck S."/>
            <person name="Peters L."/>
            <person name="Land M.L."/>
            <person name="Hauser L."/>
            <person name="Vogl K."/>
            <person name="Liu Z."/>
            <person name="Imhoff J."/>
            <person name="Thiel V."/>
            <person name="Frigaard N.-U."/>
            <person name="Bryant D."/>
            <person name="Woyke T.J."/>
        </authorList>
    </citation>
    <scope>NUCLEOTIDE SEQUENCE [LARGE SCALE GENOMIC DNA]</scope>
    <source>
        <strain evidence="6 7">5811</strain>
    </source>
</reference>
<dbReference type="PANTHER" id="PTHR35333">
    <property type="entry name" value="BETA-LACTAMASE"/>
    <property type="match status" value="1"/>
</dbReference>
<dbReference type="EMBL" id="AFWV01000007">
    <property type="protein sequence ID" value="EGV18405.1"/>
    <property type="molecule type" value="Genomic_DNA"/>
</dbReference>
<dbReference type="InterPro" id="IPR012338">
    <property type="entry name" value="Beta-lactam/transpept-like"/>
</dbReference>
<dbReference type="GO" id="GO:0046677">
    <property type="term" value="P:response to antibiotic"/>
    <property type="evidence" value="ECO:0007669"/>
    <property type="project" value="InterPro"/>
</dbReference>
<comment type="catalytic activity">
    <reaction evidence="1">
        <text>a beta-lactam + H2O = a substituted beta-amino acid</text>
        <dbReference type="Rhea" id="RHEA:20401"/>
        <dbReference type="ChEBI" id="CHEBI:15377"/>
        <dbReference type="ChEBI" id="CHEBI:35627"/>
        <dbReference type="ChEBI" id="CHEBI:140347"/>
        <dbReference type="EC" id="3.5.2.6"/>
    </reaction>
</comment>
<dbReference type="Pfam" id="PF13354">
    <property type="entry name" value="Beta-lactamase2"/>
    <property type="match status" value="1"/>
</dbReference>
<gene>
    <name evidence="6" type="ORF">ThimaDRAFT_2389</name>
</gene>
<sequence>MPLDRTGRRMQADCRARGEPTMYERYDTDEQPIAEDGELIRPDRRTFLAALAATSAGLLAGGLPDLAAAAPTRGSLQRQVVELVTSMRRQGMLQPSEKTSWSVYDFSARKKVVSINEGVPRQAASMIKPLVAQAYFFQMDGKRGQVRYTDEVRRSMERMLQRSSNPDTNKIMDLVSEQQSRRGPADVELVLKQRAPAVFQETRIVEKIPTTGQTYRNQASAHDYSRFLISVWDGRMPNSKEMLRMMGLPSGNRLSKGVAALPEAARVYNKTGSTAMLCGDMGVIEIPDRRGRNHAYTVVGIIERPSRAENYGAWIRSRGDVIRRVSNLIYQDMKDRYRLV</sequence>
<evidence type="ECO:0000256" key="1">
    <source>
        <dbReference type="ARBA" id="ARBA00001526"/>
    </source>
</evidence>
<feature type="domain" description="Beta-lactamase class A catalytic" evidence="5">
    <location>
        <begin position="199"/>
        <end position="290"/>
    </location>
</feature>
<dbReference type="InterPro" id="IPR000871">
    <property type="entry name" value="Beta-lactam_class-A"/>
</dbReference>
<organism evidence="6 7">
    <name type="scientific">Thiocapsa marina 5811</name>
    <dbReference type="NCBI Taxonomy" id="768671"/>
    <lineage>
        <taxon>Bacteria</taxon>
        <taxon>Pseudomonadati</taxon>
        <taxon>Pseudomonadota</taxon>
        <taxon>Gammaproteobacteria</taxon>
        <taxon>Chromatiales</taxon>
        <taxon>Chromatiaceae</taxon>
        <taxon>Thiocapsa</taxon>
    </lineage>
</organism>
<dbReference type="PANTHER" id="PTHR35333:SF3">
    <property type="entry name" value="BETA-LACTAMASE-TYPE TRANSPEPTIDASE FOLD CONTAINING PROTEIN"/>
    <property type="match status" value="1"/>
</dbReference>
<dbReference type="Gene3D" id="3.40.710.10">
    <property type="entry name" value="DD-peptidase/beta-lactamase superfamily"/>
    <property type="match status" value="1"/>
</dbReference>
<comment type="similarity">
    <text evidence="2">Belongs to the class-A beta-lactamase family.</text>
</comment>
<dbReference type="AlphaFoldDB" id="F9UBT7"/>
<dbReference type="SUPFAM" id="SSF56601">
    <property type="entry name" value="beta-lactamase/transpeptidase-like"/>
    <property type="match status" value="1"/>
</dbReference>
<dbReference type="STRING" id="768671.ThimaDRAFT_2389"/>
<evidence type="ECO:0000313" key="7">
    <source>
        <dbReference type="Proteomes" id="UP000005459"/>
    </source>
</evidence>
<evidence type="ECO:0000256" key="2">
    <source>
        <dbReference type="ARBA" id="ARBA00009009"/>
    </source>
</evidence>
<keyword evidence="7" id="KW-1185">Reference proteome</keyword>
<evidence type="ECO:0000313" key="6">
    <source>
        <dbReference type="EMBL" id="EGV18405.1"/>
    </source>
</evidence>
<dbReference type="InterPro" id="IPR006311">
    <property type="entry name" value="TAT_signal"/>
</dbReference>
<evidence type="ECO:0000259" key="5">
    <source>
        <dbReference type="Pfam" id="PF13354"/>
    </source>
</evidence>
<name>F9UBT7_9GAMM</name>